<sequence>MESRELKAFVILAEELNFRKAAERLNMSQPPLSRLINQMEYDLGVKLFNRSTRQVELTGAGLHLLKKGKDLLSQMEKMEMEVRSLPKMKEKKLHFSFTHSAFHSNIPRIISSFKEQFPKVEIEIEEHTLSSLERFLKSGKVDIAFGVNDFKDSAIEKMAVQTHEIGVLVPIHNPLAKKKTIRPQDLEGETLIFHGKHENLGFQSEFLEYLKSKDVHPKVYYKKRKESCPTLVTHGKGLLITSRSMMHTREGAIFVPFAEYSPRLKIFANWARENKSLPLQMFLNFLEEQTSVPSSEMDYHLA</sequence>
<accession>A0AAX4HLZ3</accession>
<dbReference type="PANTHER" id="PTHR30346">
    <property type="entry name" value="TRANSCRIPTIONAL DUAL REGULATOR HCAR-RELATED"/>
    <property type="match status" value="1"/>
</dbReference>
<proteinExistence type="inferred from homology"/>
<dbReference type="GO" id="GO:0003677">
    <property type="term" value="F:DNA binding"/>
    <property type="evidence" value="ECO:0007669"/>
    <property type="project" value="UniProtKB-KW"/>
</dbReference>
<dbReference type="Gene3D" id="3.40.190.10">
    <property type="entry name" value="Periplasmic binding protein-like II"/>
    <property type="match status" value="2"/>
</dbReference>
<reference evidence="6 7" key="1">
    <citation type="submission" date="2023-11" db="EMBL/GenBank/DDBJ databases">
        <title>Peredibacter starrii A3.12.</title>
        <authorList>
            <person name="Mitchell R.J."/>
        </authorList>
    </citation>
    <scope>NUCLEOTIDE SEQUENCE [LARGE SCALE GENOMIC DNA]</scope>
    <source>
        <strain evidence="6 7">A3.12</strain>
    </source>
</reference>
<comment type="similarity">
    <text evidence="1">Belongs to the LysR transcriptional regulatory family.</text>
</comment>
<organism evidence="6 7">
    <name type="scientific">Peredibacter starrii</name>
    <dbReference type="NCBI Taxonomy" id="28202"/>
    <lineage>
        <taxon>Bacteria</taxon>
        <taxon>Pseudomonadati</taxon>
        <taxon>Bdellovibrionota</taxon>
        <taxon>Bacteriovoracia</taxon>
        <taxon>Bacteriovoracales</taxon>
        <taxon>Bacteriovoracaceae</taxon>
        <taxon>Peredibacter</taxon>
    </lineage>
</organism>
<evidence type="ECO:0000256" key="1">
    <source>
        <dbReference type="ARBA" id="ARBA00009437"/>
    </source>
</evidence>
<dbReference type="EMBL" id="CP139487">
    <property type="protein sequence ID" value="WPU64317.1"/>
    <property type="molecule type" value="Genomic_DNA"/>
</dbReference>
<dbReference type="GO" id="GO:0003700">
    <property type="term" value="F:DNA-binding transcription factor activity"/>
    <property type="evidence" value="ECO:0007669"/>
    <property type="project" value="InterPro"/>
</dbReference>
<gene>
    <name evidence="6" type="ORF">SOO65_16605</name>
</gene>
<dbReference type="Pfam" id="PF00126">
    <property type="entry name" value="HTH_1"/>
    <property type="match status" value="1"/>
</dbReference>
<dbReference type="GO" id="GO:0032993">
    <property type="term" value="C:protein-DNA complex"/>
    <property type="evidence" value="ECO:0007669"/>
    <property type="project" value="TreeGrafter"/>
</dbReference>
<dbReference type="Gene3D" id="1.10.10.10">
    <property type="entry name" value="Winged helix-like DNA-binding domain superfamily/Winged helix DNA-binding domain"/>
    <property type="match status" value="1"/>
</dbReference>
<dbReference type="PROSITE" id="PS50931">
    <property type="entry name" value="HTH_LYSR"/>
    <property type="match status" value="1"/>
</dbReference>
<evidence type="ECO:0000256" key="3">
    <source>
        <dbReference type="ARBA" id="ARBA00023125"/>
    </source>
</evidence>
<evidence type="ECO:0000256" key="4">
    <source>
        <dbReference type="ARBA" id="ARBA00023163"/>
    </source>
</evidence>
<dbReference type="InterPro" id="IPR036390">
    <property type="entry name" value="WH_DNA-bd_sf"/>
</dbReference>
<keyword evidence="3" id="KW-0238">DNA-binding</keyword>
<keyword evidence="2" id="KW-0805">Transcription regulation</keyword>
<name>A0AAX4HLZ3_9BACT</name>
<dbReference type="FunFam" id="1.10.10.10:FF:000001">
    <property type="entry name" value="LysR family transcriptional regulator"/>
    <property type="match status" value="1"/>
</dbReference>
<evidence type="ECO:0000313" key="6">
    <source>
        <dbReference type="EMBL" id="WPU64317.1"/>
    </source>
</evidence>
<dbReference type="SUPFAM" id="SSF46785">
    <property type="entry name" value="Winged helix' DNA-binding domain"/>
    <property type="match status" value="1"/>
</dbReference>
<dbReference type="PRINTS" id="PR00039">
    <property type="entry name" value="HTHLYSR"/>
</dbReference>
<protein>
    <submittedName>
        <fullName evidence="6">LysR family transcriptional regulator</fullName>
    </submittedName>
</protein>
<dbReference type="RefSeq" id="WP_321392893.1">
    <property type="nucleotide sequence ID" value="NZ_CP139487.1"/>
</dbReference>
<evidence type="ECO:0000259" key="5">
    <source>
        <dbReference type="PROSITE" id="PS50931"/>
    </source>
</evidence>
<dbReference type="Proteomes" id="UP001324634">
    <property type="component" value="Chromosome"/>
</dbReference>
<dbReference type="SUPFAM" id="SSF53850">
    <property type="entry name" value="Periplasmic binding protein-like II"/>
    <property type="match status" value="1"/>
</dbReference>
<dbReference type="InterPro" id="IPR000847">
    <property type="entry name" value="LysR_HTH_N"/>
</dbReference>
<dbReference type="PANTHER" id="PTHR30346:SF0">
    <property type="entry name" value="HCA OPERON TRANSCRIPTIONAL ACTIVATOR HCAR"/>
    <property type="match status" value="1"/>
</dbReference>
<dbReference type="InterPro" id="IPR036388">
    <property type="entry name" value="WH-like_DNA-bd_sf"/>
</dbReference>
<dbReference type="CDD" id="cd08414">
    <property type="entry name" value="PBP2_LTTR_aromatics_like"/>
    <property type="match status" value="1"/>
</dbReference>
<dbReference type="InterPro" id="IPR005119">
    <property type="entry name" value="LysR_subst-bd"/>
</dbReference>
<feature type="domain" description="HTH lysR-type" evidence="5">
    <location>
        <begin position="1"/>
        <end position="58"/>
    </location>
</feature>
<evidence type="ECO:0000313" key="7">
    <source>
        <dbReference type="Proteomes" id="UP001324634"/>
    </source>
</evidence>
<keyword evidence="7" id="KW-1185">Reference proteome</keyword>
<keyword evidence="4" id="KW-0804">Transcription</keyword>
<dbReference type="AlphaFoldDB" id="A0AAX4HLZ3"/>
<evidence type="ECO:0000256" key="2">
    <source>
        <dbReference type="ARBA" id="ARBA00023015"/>
    </source>
</evidence>
<dbReference type="KEGG" id="psti:SOO65_16605"/>
<dbReference type="Pfam" id="PF03466">
    <property type="entry name" value="LysR_substrate"/>
    <property type="match status" value="1"/>
</dbReference>